<organism evidence="3 4">
    <name type="scientific">Methyloprofundus sedimenti</name>
    <dbReference type="NCBI Taxonomy" id="1420851"/>
    <lineage>
        <taxon>Bacteria</taxon>
        <taxon>Pseudomonadati</taxon>
        <taxon>Pseudomonadota</taxon>
        <taxon>Gammaproteobacteria</taxon>
        <taxon>Methylococcales</taxon>
        <taxon>Methylococcaceae</taxon>
        <taxon>Methyloprofundus</taxon>
    </lineage>
</organism>
<dbReference type="Gene3D" id="2.40.30.170">
    <property type="match status" value="1"/>
</dbReference>
<dbReference type="Proteomes" id="UP000191980">
    <property type="component" value="Unassembled WGS sequence"/>
</dbReference>
<sequence>MKRYSKKFLVIFILLILSVGFAMLYWLSEPQDLNSLKVSIPEPGPVAQVETIKLHKGEIKETLSAYGVVLPLPDKLITLSVPYISKVDMIQVNQGQIVQQDDLLLTLKPGASALLQLAQAQSELHAATRENQLLQERINLKLATKQDMVTSRLRIEQARVMLKNLADQGIANEQHIRAEHAGIVYLVSVQQGQIVAAGAPLLQIVDQSQWMVRLGIEPEDHEHLRVNQQVLITPVNTPVSEPVKGRIEIITHQIDPTTRLLNVFVRPELNQTLLINDFVQGQIIIASINAFLVPRQAVLPDDGGYSLFSVENGRAIKHTVQLGLENNTQIEVIAPDLKELDEVVVLGNYELESGMQVSALPSTQYKQGATQ</sequence>
<dbReference type="GO" id="GO:1990281">
    <property type="term" value="C:efflux pump complex"/>
    <property type="evidence" value="ECO:0007669"/>
    <property type="project" value="TreeGrafter"/>
</dbReference>
<dbReference type="PANTHER" id="PTHR30469:SF15">
    <property type="entry name" value="HLYD FAMILY OF SECRETION PROTEINS"/>
    <property type="match status" value="1"/>
</dbReference>
<dbReference type="NCBIfam" id="TIGR01730">
    <property type="entry name" value="RND_mfp"/>
    <property type="match status" value="1"/>
</dbReference>
<reference evidence="3 4" key="1">
    <citation type="submission" date="2015-12" db="EMBL/GenBank/DDBJ databases">
        <authorList>
            <person name="Shamseldin A."/>
            <person name="Moawad H."/>
            <person name="Abd El-Rahim W.M."/>
            <person name="Sadowsky M.J."/>
        </authorList>
    </citation>
    <scope>NUCLEOTIDE SEQUENCE [LARGE SCALE GENOMIC DNA]</scope>
    <source>
        <strain evidence="3 4">WF1</strain>
    </source>
</reference>
<dbReference type="GO" id="GO:0015562">
    <property type="term" value="F:efflux transmembrane transporter activity"/>
    <property type="evidence" value="ECO:0007669"/>
    <property type="project" value="TreeGrafter"/>
</dbReference>
<dbReference type="Gene3D" id="2.40.420.20">
    <property type="match status" value="1"/>
</dbReference>
<feature type="transmembrane region" description="Helical" evidence="2">
    <location>
        <begin position="7"/>
        <end position="27"/>
    </location>
</feature>
<dbReference type="InterPro" id="IPR006143">
    <property type="entry name" value="RND_pump_MFP"/>
</dbReference>
<protein>
    <submittedName>
        <fullName evidence="3">Uncharacterized protein</fullName>
    </submittedName>
</protein>
<evidence type="ECO:0000313" key="4">
    <source>
        <dbReference type="Proteomes" id="UP000191980"/>
    </source>
</evidence>
<gene>
    <name evidence="3" type="ORF">AU255_12255</name>
</gene>
<comment type="caution">
    <text evidence="3">The sequence shown here is derived from an EMBL/GenBank/DDBJ whole genome shotgun (WGS) entry which is preliminary data.</text>
</comment>
<dbReference type="STRING" id="1420851.AU255_12255"/>
<accession>A0A1V8MAF6</accession>
<dbReference type="Gene3D" id="1.10.287.470">
    <property type="entry name" value="Helix hairpin bin"/>
    <property type="match status" value="1"/>
</dbReference>
<evidence type="ECO:0000256" key="2">
    <source>
        <dbReference type="SAM" id="Phobius"/>
    </source>
</evidence>
<proteinExistence type="inferred from homology"/>
<evidence type="ECO:0000313" key="3">
    <source>
        <dbReference type="EMBL" id="OQK18549.1"/>
    </source>
</evidence>
<dbReference type="OrthoDB" id="9816569at2"/>
<dbReference type="Gene3D" id="2.40.50.100">
    <property type="match status" value="1"/>
</dbReference>
<keyword evidence="4" id="KW-1185">Reference proteome</keyword>
<dbReference type="EMBL" id="LPUF01000001">
    <property type="protein sequence ID" value="OQK18549.1"/>
    <property type="molecule type" value="Genomic_DNA"/>
</dbReference>
<keyword evidence="2" id="KW-0472">Membrane</keyword>
<dbReference type="PANTHER" id="PTHR30469">
    <property type="entry name" value="MULTIDRUG RESISTANCE PROTEIN MDTA"/>
    <property type="match status" value="1"/>
</dbReference>
<keyword evidence="2" id="KW-0812">Transmembrane</keyword>
<evidence type="ECO:0000256" key="1">
    <source>
        <dbReference type="ARBA" id="ARBA00009477"/>
    </source>
</evidence>
<name>A0A1V8MAF6_9GAMM</name>
<dbReference type="AlphaFoldDB" id="A0A1V8MAF6"/>
<dbReference type="SUPFAM" id="SSF111369">
    <property type="entry name" value="HlyD-like secretion proteins"/>
    <property type="match status" value="1"/>
</dbReference>
<comment type="similarity">
    <text evidence="1">Belongs to the membrane fusion protein (MFP) (TC 8.A.1) family.</text>
</comment>
<dbReference type="RefSeq" id="WP_080523150.1">
    <property type="nucleotide sequence ID" value="NZ_LPUF01000001.1"/>
</dbReference>
<keyword evidence="2" id="KW-1133">Transmembrane helix</keyword>